<evidence type="ECO:0000313" key="1">
    <source>
        <dbReference type="EMBL" id="GID46229.1"/>
    </source>
</evidence>
<reference evidence="1" key="1">
    <citation type="submission" date="2021-01" db="EMBL/GenBank/DDBJ databases">
        <title>Whole genome shotgun sequence of Actinoplanes capillaceus NBRC 16408.</title>
        <authorList>
            <person name="Komaki H."/>
            <person name="Tamura T."/>
        </authorList>
    </citation>
    <scope>NUCLEOTIDE SEQUENCE [LARGE SCALE GENOMIC DNA]</scope>
    <source>
        <strain evidence="1">NBRC 16408</strain>
    </source>
</reference>
<gene>
    <name evidence="1" type="ORF">Aca07nite_35040</name>
</gene>
<protein>
    <submittedName>
        <fullName evidence="1">Uncharacterized protein</fullName>
    </submittedName>
</protein>
<name>A0ABQ3WJ20_9ACTN</name>
<sequence>MHALLEAKTGFQRTPVGVLLVDDAGVVADYGHAAIYYLPQPCRIFRLSLTASRQFGGVRAAVLPDPDFRHRANRVAACLATILGLVHQSATAASAHLCA</sequence>
<organism evidence="1">
    <name type="scientific">Actinoplanes campanulatus</name>
    <dbReference type="NCBI Taxonomy" id="113559"/>
    <lineage>
        <taxon>Bacteria</taxon>
        <taxon>Bacillati</taxon>
        <taxon>Actinomycetota</taxon>
        <taxon>Actinomycetes</taxon>
        <taxon>Micromonosporales</taxon>
        <taxon>Micromonosporaceae</taxon>
        <taxon>Actinoplanes</taxon>
    </lineage>
</organism>
<dbReference type="EMBL" id="BOMF01000069">
    <property type="protein sequence ID" value="GID46229.1"/>
    <property type="molecule type" value="Genomic_DNA"/>
</dbReference>
<accession>A0ABQ3WJ20</accession>
<proteinExistence type="predicted"/>
<comment type="caution">
    <text evidence="1">The sequence shown here is derived from an EMBL/GenBank/DDBJ whole genome shotgun (WGS) entry which is preliminary data.</text>
</comment>